<proteinExistence type="predicted"/>
<reference evidence="1" key="1">
    <citation type="journal article" date="2022" name="bioRxiv">
        <title>Sequencing and chromosome-scale assembly of the giantPleurodeles waltlgenome.</title>
        <authorList>
            <person name="Brown T."/>
            <person name="Elewa A."/>
            <person name="Iarovenko S."/>
            <person name="Subramanian E."/>
            <person name="Araus A.J."/>
            <person name="Petzold A."/>
            <person name="Susuki M."/>
            <person name="Suzuki K.-i.T."/>
            <person name="Hayashi T."/>
            <person name="Toyoda A."/>
            <person name="Oliveira C."/>
            <person name="Osipova E."/>
            <person name="Leigh N.D."/>
            <person name="Simon A."/>
            <person name="Yun M.H."/>
        </authorList>
    </citation>
    <scope>NUCLEOTIDE SEQUENCE</scope>
    <source>
        <strain evidence="1">20211129_DDA</strain>
        <tissue evidence="1">Liver</tissue>
    </source>
</reference>
<accession>A0AAV7MFV5</accession>
<dbReference type="EMBL" id="JANPWB010000014">
    <property type="protein sequence ID" value="KAJ1102176.1"/>
    <property type="molecule type" value="Genomic_DNA"/>
</dbReference>
<evidence type="ECO:0000313" key="1">
    <source>
        <dbReference type="EMBL" id="KAJ1102176.1"/>
    </source>
</evidence>
<dbReference type="AlphaFoldDB" id="A0AAV7MFV5"/>
<keyword evidence="2" id="KW-1185">Reference proteome</keyword>
<comment type="caution">
    <text evidence="1">The sequence shown here is derived from an EMBL/GenBank/DDBJ whole genome shotgun (WGS) entry which is preliminary data.</text>
</comment>
<organism evidence="1 2">
    <name type="scientific">Pleurodeles waltl</name>
    <name type="common">Iberian ribbed newt</name>
    <dbReference type="NCBI Taxonomy" id="8319"/>
    <lineage>
        <taxon>Eukaryota</taxon>
        <taxon>Metazoa</taxon>
        <taxon>Chordata</taxon>
        <taxon>Craniata</taxon>
        <taxon>Vertebrata</taxon>
        <taxon>Euteleostomi</taxon>
        <taxon>Amphibia</taxon>
        <taxon>Batrachia</taxon>
        <taxon>Caudata</taxon>
        <taxon>Salamandroidea</taxon>
        <taxon>Salamandridae</taxon>
        <taxon>Pleurodelinae</taxon>
        <taxon>Pleurodeles</taxon>
    </lineage>
</organism>
<name>A0AAV7MFV5_PLEWA</name>
<evidence type="ECO:0000313" key="2">
    <source>
        <dbReference type="Proteomes" id="UP001066276"/>
    </source>
</evidence>
<gene>
    <name evidence="1" type="ORF">NDU88_007230</name>
</gene>
<dbReference type="Proteomes" id="UP001066276">
    <property type="component" value="Chromosome 10"/>
</dbReference>
<protein>
    <submittedName>
        <fullName evidence="1">Uncharacterized protein</fullName>
    </submittedName>
</protein>
<sequence>MQRRAAMSGWGWRDKEGTTDQALRVFTELEIATGHPVAYCTPRGLLFGIVFCNNSEMDGWSCFCPAGDLPPQLLHDFRGSFLPS</sequence>